<evidence type="ECO:0000256" key="1">
    <source>
        <dbReference type="ARBA" id="ARBA00009224"/>
    </source>
</evidence>
<gene>
    <name evidence="4" type="ORF">GSLYS_00021139001</name>
</gene>
<reference evidence="4 5" key="1">
    <citation type="submission" date="2024-04" db="EMBL/GenBank/DDBJ databases">
        <authorList>
            <consortium name="Genoscope - CEA"/>
            <person name="William W."/>
        </authorList>
    </citation>
    <scope>NUCLEOTIDE SEQUENCE [LARGE SCALE GENOMIC DNA]</scope>
</reference>
<evidence type="ECO:0000256" key="3">
    <source>
        <dbReference type="ARBA" id="ARBA00029631"/>
    </source>
</evidence>
<dbReference type="GO" id="GO:0005739">
    <property type="term" value="C:mitochondrion"/>
    <property type="evidence" value="ECO:0007669"/>
    <property type="project" value="TreeGrafter"/>
</dbReference>
<sequence length="158" mass="18266">MLPREDREYDVYKDSLLRYAGYANEVGEAFRLIVPVKFVWLSYAVSSGYVIADAIDKGYRVWKKPFQSEKARFRRATIATCDTLIWQGLASVIIPGFTINRICWLANRGLSMIEKFPPPARKWTVAAIGLGSIPFIVKPIDRSVDFLMDNTFRRLYYR</sequence>
<proteinExistence type="inferred from homology"/>
<keyword evidence="5" id="KW-1185">Reference proteome</keyword>
<organism evidence="4 5">
    <name type="scientific">Lymnaea stagnalis</name>
    <name type="common">Great pond snail</name>
    <name type="synonym">Helix stagnalis</name>
    <dbReference type="NCBI Taxonomy" id="6523"/>
    <lineage>
        <taxon>Eukaryota</taxon>
        <taxon>Metazoa</taxon>
        <taxon>Spiralia</taxon>
        <taxon>Lophotrochozoa</taxon>
        <taxon>Mollusca</taxon>
        <taxon>Gastropoda</taxon>
        <taxon>Heterobranchia</taxon>
        <taxon>Euthyneura</taxon>
        <taxon>Panpulmonata</taxon>
        <taxon>Hygrophila</taxon>
        <taxon>Lymnaeoidea</taxon>
        <taxon>Lymnaeidae</taxon>
        <taxon>Lymnaea</taxon>
    </lineage>
</organism>
<evidence type="ECO:0000256" key="2">
    <source>
        <dbReference type="ARBA" id="ARBA00017835"/>
    </source>
</evidence>
<accession>A0AAV2IPU0</accession>
<dbReference type="PANTHER" id="PTHR11001:SF2">
    <property type="entry name" value="MITOCHONDRIAL FISSION PROCESS PROTEIN 1"/>
    <property type="match status" value="1"/>
</dbReference>
<comment type="caution">
    <text evidence="4">The sequence shown here is derived from an EMBL/GenBank/DDBJ whole genome shotgun (WGS) entry which is preliminary data.</text>
</comment>
<evidence type="ECO:0000313" key="4">
    <source>
        <dbReference type="EMBL" id="CAL1547822.1"/>
    </source>
</evidence>
<protein>
    <recommendedName>
        <fullName evidence="2">Mitochondrial fission process protein 1</fullName>
    </recommendedName>
    <alternativeName>
        <fullName evidence="3">Mitochondrial 18 kDa protein</fullName>
    </alternativeName>
</protein>
<dbReference type="EMBL" id="CAXITT010001077">
    <property type="protein sequence ID" value="CAL1547822.1"/>
    <property type="molecule type" value="Genomic_DNA"/>
</dbReference>
<comment type="similarity">
    <text evidence="1">Belongs to the MTFP1 family.</text>
</comment>
<dbReference type="PANTHER" id="PTHR11001">
    <property type="entry name" value="MITOCHONDRIAL FISSION PROCESS PROTEIN 1"/>
    <property type="match status" value="1"/>
</dbReference>
<dbReference type="Pfam" id="PF10558">
    <property type="entry name" value="MTP18"/>
    <property type="match status" value="1"/>
</dbReference>
<dbReference type="AlphaFoldDB" id="A0AAV2IPU0"/>
<name>A0AAV2IPU0_LYMST</name>
<dbReference type="GO" id="GO:0000266">
    <property type="term" value="P:mitochondrial fission"/>
    <property type="evidence" value="ECO:0007669"/>
    <property type="project" value="TreeGrafter"/>
</dbReference>
<dbReference type="InterPro" id="IPR019560">
    <property type="entry name" value="Mitochondrial_18_kDa_protein"/>
</dbReference>
<dbReference type="Proteomes" id="UP001497497">
    <property type="component" value="Unassembled WGS sequence"/>
</dbReference>
<evidence type="ECO:0000313" key="5">
    <source>
        <dbReference type="Proteomes" id="UP001497497"/>
    </source>
</evidence>